<proteinExistence type="predicted"/>
<dbReference type="PANTHER" id="PTHR20765:SF1">
    <property type="entry name" value="EQUILIBRATIVE NUCLEOBASE TRANSPORTER 1"/>
    <property type="match status" value="1"/>
</dbReference>
<feature type="transmembrane region" description="Helical" evidence="1">
    <location>
        <begin position="145"/>
        <end position="170"/>
    </location>
</feature>
<dbReference type="AlphaFoldDB" id="A0A814IHK7"/>
<keyword evidence="1" id="KW-0472">Membrane</keyword>
<feature type="transmembrane region" description="Helical" evidence="1">
    <location>
        <begin position="182"/>
        <end position="201"/>
    </location>
</feature>
<keyword evidence="1" id="KW-1133">Transmembrane helix</keyword>
<keyword evidence="3" id="KW-1185">Reference proteome</keyword>
<comment type="caution">
    <text evidence="2">The sequence shown here is derived from an EMBL/GenBank/DDBJ whole genome shotgun (WGS) entry which is preliminary data.</text>
</comment>
<organism evidence="2 3">
    <name type="scientific">Adineta ricciae</name>
    <name type="common">Rotifer</name>
    <dbReference type="NCBI Taxonomy" id="249248"/>
    <lineage>
        <taxon>Eukaryota</taxon>
        <taxon>Metazoa</taxon>
        <taxon>Spiralia</taxon>
        <taxon>Gnathifera</taxon>
        <taxon>Rotifera</taxon>
        <taxon>Eurotatoria</taxon>
        <taxon>Bdelloidea</taxon>
        <taxon>Adinetida</taxon>
        <taxon>Adinetidae</taxon>
        <taxon>Adineta</taxon>
    </lineage>
</organism>
<dbReference type="PANTHER" id="PTHR20765">
    <property type="entry name" value="SOLUTE CARRIER FAMILY 43 MEMBER 3-RELATED"/>
    <property type="match status" value="1"/>
</dbReference>
<dbReference type="InterPro" id="IPR036259">
    <property type="entry name" value="MFS_trans_sf"/>
</dbReference>
<sequence length="322" mass="36224">MEKSNANNLTNTIVGDGERKAATTGCQMQKWIGVICLLIEVNLIGGNIFGFSALYSVLEEQGIYAMNCNQSTVMNSTSVKPTSCDSQTHQYENASTLGIALYCLPATLLGVLIDRFGCRFTKLILVIFHVIGWLTLALIKPGTDYLLYIHTVCTSLASTTVLLTAATSVIYFSKTRAFISTLYTGAFISSAMWYSIFQVIVDKNLLTLTQLSYIWMSFGGIMIFTSFLFLDWNFPVLNLPYKPIEDPEQQLETTALSTETDDKMKWYTNIYRRRGVWKHLLSPLYILVVLDLGFLLLPSSLLAVVWYPWVYYITNQNTSLGK</sequence>
<reference evidence="2" key="1">
    <citation type="submission" date="2021-02" db="EMBL/GenBank/DDBJ databases">
        <authorList>
            <person name="Nowell W R."/>
        </authorList>
    </citation>
    <scope>NUCLEOTIDE SEQUENCE</scope>
</reference>
<evidence type="ECO:0000256" key="1">
    <source>
        <dbReference type="SAM" id="Phobius"/>
    </source>
</evidence>
<feature type="transmembrane region" description="Helical" evidence="1">
    <location>
        <begin position="284"/>
        <end position="309"/>
    </location>
</feature>
<dbReference type="EMBL" id="CAJNOR010000863">
    <property type="protein sequence ID" value="CAF1024179.1"/>
    <property type="molecule type" value="Genomic_DNA"/>
</dbReference>
<feature type="transmembrane region" description="Helical" evidence="1">
    <location>
        <begin position="120"/>
        <end position="139"/>
    </location>
</feature>
<name>A0A814IHK7_ADIRI</name>
<dbReference type="SUPFAM" id="SSF103473">
    <property type="entry name" value="MFS general substrate transporter"/>
    <property type="match status" value="1"/>
</dbReference>
<dbReference type="InterPro" id="IPR027197">
    <property type="entry name" value="SLC43A3"/>
</dbReference>
<evidence type="ECO:0000313" key="3">
    <source>
        <dbReference type="Proteomes" id="UP000663828"/>
    </source>
</evidence>
<keyword evidence="1" id="KW-0812">Transmembrane</keyword>
<evidence type="ECO:0000313" key="2">
    <source>
        <dbReference type="EMBL" id="CAF1024179.1"/>
    </source>
</evidence>
<feature type="transmembrane region" description="Helical" evidence="1">
    <location>
        <begin position="213"/>
        <end position="232"/>
    </location>
</feature>
<feature type="transmembrane region" description="Helical" evidence="1">
    <location>
        <begin position="31"/>
        <end position="57"/>
    </location>
</feature>
<protein>
    <submittedName>
        <fullName evidence="2">Uncharacterized protein</fullName>
    </submittedName>
</protein>
<gene>
    <name evidence="2" type="ORF">XAT740_LOCUS14398</name>
</gene>
<accession>A0A814IHK7</accession>
<dbReference type="Proteomes" id="UP000663828">
    <property type="component" value="Unassembled WGS sequence"/>
</dbReference>
<feature type="transmembrane region" description="Helical" evidence="1">
    <location>
        <begin position="94"/>
        <end position="113"/>
    </location>
</feature>